<proteinExistence type="predicted"/>
<accession>A0A371E5I4</accession>
<evidence type="ECO:0000313" key="6">
    <source>
        <dbReference type="Proteomes" id="UP000257109"/>
    </source>
</evidence>
<keyword evidence="3" id="KW-0611">Plant defense</keyword>
<gene>
    <name evidence="5" type="primary">RPP13</name>
    <name evidence="5" type="ORF">CR513_60497</name>
</gene>
<dbReference type="GO" id="GO:0000166">
    <property type="term" value="F:nucleotide binding"/>
    <property type="evidence" value="ECO:0007669"/>
    <property type="project" value="UniProtKB-KW"/>
</dbReference>
<dbReference type="InterPro" id="IPR041118">
    <property type="entry name" value="Rx_N"/>
</dbReference>
<sequence>DVHKEVDHIRAKLLINSYVKDAEEKQANVKGAKEWLNELRKVAFRMEDVIHHYLLKVAERGQRHGLFGAATKAKQKLKTLTLRHDIASEVEEIRRRIEDLFRTKEALGLTPSAGDVPAISRRLGAHFVKDSELVCIEHNKPYLTHCLTERQHPVMVVVGTGG</sequence>
<evidence type="ECO:0000256" key="1">
    <source>
        <dbReference type="ARBA" id="ARBA00022737"/>
    </source>
</evidence>
<dbReference type="EMBL" id="QJKJ01016229">
    <property type="protein sequence ID" value="RDX61286.1"/>
    <property type="molecule type" value="Genomic_DNA"/>
</dbReference>
<organism evidence="5 6">
    <name type="scientific">Mucuna pruriens</name>
    <name type="common">Velvet bean</name>
    <name type="synonym">Dolichos pruriens</name>
    <dbReference type="NCBI Taxonomy" id="157652"/>
    <lineage>
        <taxon>Eukaryota</taxon>
        <taxon>Viridiplantae</taxon>
        <taxon>Streptophyta</taxon>
        <taxon>Embryophyta</taxon>
        <taxon>Tracheophyta</taxon>
        <taxon>Spermatophyta</taxon>
        <taxon>Magnoliopsida</taxon>
        <taxon>eudicotyledons</taxon>
        <taxon>Gunneridae</taxon>
        <taxon>Pentapetalae</taxon>
        <taxon>rosids</taxon>
        <taxon>fabids</taxon>
        <taxon>Fabales</taxon>
        <taxon>Fabaceae</taxon>
        <taxon>Papilionoideae</taxon>
        <taxon>50 kb inversion clade</taxon>
        <taxon>NPAAA clade</taxon>
        <taxon>indigoferoid/millettioid clade</taxon>
        <taxon>Phaseoleae</taxon>
        <taxon>Mucuna</taxon>
    </lineage>
</organism>
<dbReference type="CDD" id="cd14798">
    <property type="entry name" value="RX-CC_like"/>
    <property type="match status" value="1"/>
</dbReference>
<evidence type="ECO:0000313" key="5">
    <source>
        <dbReference type="EMBL" id="RDX61286.1"/>
    </source>
</evidence>
<keyword evidence="6" id="KW-1185">Reference proteome</keyword>
<evidence type="ECO:0000256" key="3">
    <source>
        <dbReference type="ARBA" id="ARBA00022821"/>
    </source>
</evidence>
<dbReference type="OrthoDB" id="3027644at2759"/>
<evidence type="ECO:0000256" key="2">
    <source>
        <dbReference type="ARBA" id="ARBA00022741"/>
    </source>
</evidence>
<keyword evidence="2" id="KW-0547">Nucleotide-binding</keyword>
<dbReference type="Pfam" id="PF18052">
    <property type="entry name" value="Rx_N"/>
    <property type="match status" value="1"/>
</dbReference>
<dbReference type="Gene3D" id="1.20.5.4130">
    <property type="match status" value="1"/>
</dbReference>
<dbReference type="PANTHER" id="PTHR19338">
    <property type="entry name" value="TRANSLOCASE OF INNER MITOCHONDRIAL MEMBRANE 13 HOMOLOG"/>
    <property type="match status" value="1"/>
</dbReference>
<feature type="non-terminal residue" evidence="5">
    <location>
        <position position="162"/>
    </location>
</feature>
<reference evidence="5" key="1">
    <citation type="submission" date="2018-05" db="EMBL/GenBank/DDBJ databases">
        <title>Draft genome of Mucuna pruriens seed.</title>
        <authorList>
            <person name="Nnadi N.E."/>
            <person name="Vos R."/>
            <person name="Hasami M.H."/>
            <person name="Devisetty U.K."/>
            <person name="Aguiy J.C."/>
        </authorList>
    </citation>
    <scope>NUCLEOTIDE SEQUENCE [LARGE SCALE GENOMIC DNA]</scope>
    <source>
        <strain evidence="5">JCA_2017</strain>
    </source>
</reference>
<feature type="domain" description="Disease resistance N-terminal" evidence="4">
    <location>
        <begin position="1"/>
        <end position="64"/>
    </location>
</feature>
<dbReference type="GO" id="GO:0006952">
    <property type="term" value="P:defense response"/>
    <property type="evidence" value="ECO:0007669"/>
    <property type="project" value="UniProtKB-KW"/>
</dbReference>
<feature type="non-terminal residue" evidence="5">
    <location>
        <position position="1"/>
    </location>
</feature>
<keyword evidence="1" id="KW-0677">Repeat</keyword>
<dbReference type="STRING" id="157652.A0A371E5I4"/>
<dbReference type="PANTHER" id="PTHR19338:SF32">
    <property type="entry name" value="OS06G0287500 PROTEIN"/>
    <property type="match status" value="1"/>
</dbReference>
<dbReference type="AlphaFoldDB" id="A0A371E5I4"/>
<comment type="caution">
    <text evidence="5">The sequence shown here is derived from an EMBL/GenBank/DDBJ whole genome shotgun (WGS) entry which is preliminary data.</text>
</comment>
<evidence type="ECO:0000259" key="4">
    <source>
        <dbReference type="Pfam" id="PF18052"/>
    </source>
</evidence>
<name>A0A371E5I4_MUCPR</name>
<dbReference type="InterPro" id="IPR038005">
    <property type="entry name" value="RX-like_CC"/>
</dbReference>
<protein>
    <submittedName>
        <fullName evidence="5">Disease resistance protein RPP13</fullName>
    </submittedName>
</protein>
<dbReference type="Proteomes" id="UP000257109">
    <property type="component" value="Unassembled WGS sequence"/>
</dbReference>